<reference evidence="4 5" key="1">
    <citation type="journal article" date="2019" name="Nat. Ecol. Evol.">
        <title>Megaphylogeny resolves global patterns of mushroom evolution.</title>
        <authorList>
            <person name="Varga T."/>
            <person name="Krizsan K."/>
            <person name="Foldi C."/>
            <person name="Dima B."/>
            <person name="Sanchez-Garcia M."/>
            <person name="Sanchez-Ramirez S."/>
            <person name="Szollosi G.J."/>
            <person name="Szarkandi J.G."/>
            <person name="Papp V."/>
            <person name="Albert L."/>
            <person name="Andreopoulos W."/>
            <person name="Angelini C."/>
            <person name="Antonin V."/>
            <person name="Barry K.W."/>
            <person name="Bougher N.L."/>
            <person name="Buchanan P."/>
            <person name="Buyck B."/>
            <person name="Bense V."/>
            <person name="Catcheside P."/>
            <person name="Chovatia M."/>
            <person name="Cooper J."/>
            <person name="Damon W."/>
            <person name="Desjardin D."/>
            <person name="Finy P."/>
            <person name="Geml J."/>
            <person name="Haridas S."/>
            <person name="Hughes K."/>
            <person name="Justo A."/>
            <person name="Karasinski D."/>
            <person name="Kautmanova I."/>
            <person name="Kiss B."/>
            <person name="Kocsube S."/>
            <person name="Kotiranta H."/>
            <person name="LaButti K.M."/>
            <person name="Lechner B.E."/>
            <person name="Liimatainen K."/>
            <person name="Lipzen A."/>
            <person name="Lukacs Z."/>
            <person name="Mihaltcheva S."/>
            <person name="Morgado L.N."/>
            <person name="Niskanen T."/>
            <person name="Noordeloos M.E."/>
            <person name="Ohm R.A."/>
            <person name="Ortiz-Santana B."/>
            <person name="Ovrebo C."/>
            <person name="Racz N."/>
            <person name="Riley R."/>
            <person name="Savchenko A."/>
            <person name="Shiryaev A."/>
            <person name="Soop K."/>
            <person name="Spirin V."/>
            <person name="Szebenyi C."/>
            <person name="Tomsovsky M."/>
            <person name="Tulloss R.E."/>
            <person name="Uehling J."/>
            <person name="Grigoriev I.V."/>
            <person name="Vagvolgyi C."/>
            <person name="Papp T."/>
            <person name="Martin F.M."/>
            <person name="Miettinen O."/>
            <person name="Hibbett D.S."/>
            <person name="Nagy L.G."/>
        </authorList>
    </citation>
    <scope>NUCLEOTIDE SEQUENCE [LARGE SCALE GENOMIC DNA]</scope>
    <source>
        <strain evidence="4 5">HHB13444</strain>
    </source>
</reference>
<proteinExistence type="predicted"/>
<dbReference type="Gene3D" id="2.130.10.10">
    <property type="entry name" value="YVTN repeat-like/Quinoprotein amine dehydrogenase"/>
    <property type="match status" value="2"/>
</dbReference>
<sequence>MNDTFSGQSDGKVHLGHDKNVTAMAASPDGRYVATGAGDDTVILWTAYETHRLDFGHPHSLASCASFVGDTQFVMGFHDGTIRWWDTSSTPLTTAQPRGILSFCPKGSTSVYVLRRTNTRTVQGQLGGDFSLHVILRGHTKGVTNVCFSPCERYIAASINCTVQVWNTRDGELLKTFCDHDSHVMHIVFASDGRNLVSADVHGRVRTRSLC</sequence>
<keyword evidence="2" id="KW-0677">Repeat</keyword>
<evidence type="ECO:0000256" key="2">
    <source>
        <dbReference type="ARBA" id="ARBA00022737"/>
    </source>
</evidence>
<protein>
    <submittedName>
        <fullName evidence="4">WD40 repeat-like protein</fullName>
    </submittedName>
</protein>
<dbReference type="EMBL" id="ML211458">
    <property type="protein sequence ID" value="TFK82692.1"/>
    <property type="molecule type" value="Genomic_DNA"/>
</dbReference>
<dbReference type="AlphaFoldDB" id="A0A5C3P081"/>
<keyword evidence="5" id="KW-1185">Reference proteome</keyword>
<dbReference type="InterPro" id="IPR036322">
    <property type="entry name" value="WD40_repeat_dom_sf"/>
</dbReference>
<evidence type="ECO:0000256" key="3">
    <source>
        <dbReference type="PROSITE-ProRule" id="PRU00221"/>
    </source>
</evidence>
<feature type="repeat" description="WD" evidence="3">
    <location>
        <begin position="136"/>
        <end position="176"/>
    </location>
</feature>
<dbReference type="PROSITE" id="PS50082">
    <property type="entry name" value="WD_REPEATS_2"/>
    <property type="match status" value="2"/>
</dbReference>
<evidence type="ECO:0000313" key="5">
    <source>
        <dbReference type="Proteomes" id="UP000308197"/>
    </source>
</evidence>
<keyword evidence="1 3" id="KW-0853">WD repeat</keyword>
<dbReference type="SMART" id="SM00320">
    <property type="entry name" value="WD40"/>
    <property type="match status" value="4"/>
</dbReference>
<dbReference type="Pfam" id="PF00400">
    <property type="entry name" value="WD40"/>
    <property type="match status" value="4"/>
</dbReference>
<dbReference type="InParanoid" id="A0A5C3P081"/>
<organism evidence="4 5">
    <name type="scientific">Polyporus arcularius HHB13444</name>
    <dbReference type="NCBI Taxonomy" id="1314778"/>
    <lineage>
        <taxon>Eukaryota</taxon>
        <taxon>Fungi</taxon>
        <taxon>Dikarya</taxon>
        <taxon>Basidiomycota</taxon>
        <taxon>Agaricomycotina</taxon>
        <taxon>Agaricomycetes</taxon>
        <taxon>Polyporales</taxon>
        <taxon>Polyporaceae</taxon>
        <taxon>Polyporus</taxon>
    </lineage>
</organism>
<accession>A0A5C3P081</accession>
<evidence type="ECO:0000256" key="1">
    <source>
        <dbReference type="ARBA" id="ARBA00022574"/>
    </source>
</evidence>
<dbReference type="PANTHER" id="PTHR19848">
    <property type="entry name" value="WD40 REPEAT PROTEIN"/>
    <property type="match status" value="1"/>
</dbReference>
<dbReference type="STRING" id="1314778.A0A5C3P081"/>
<feature type="repeat" description="WD" evidence="3">
    <location>
        <begin position="14"/>
        <end position="45"/>
    </location>
</feature>
<dbReference type="InterPro" id="IPR001680">
    <property type="entry name" value="WD40_rpt"/>
</dbReference>
<gene>
    <name evidence="4" type="ORF">K466DRAFT_499838</name>
</gene>
<name>A0A5C3P081_9APHY</name>
<dbReference type="SUPFAM" id="SSF50978">
    <property type="entry name" value="WD40 repeat-like"/>
    <property type="match status" value="1"/>
</dbReference>
<dbReference type="PROSITE" id="PS50294">
    <property type="entry name" value="WD_REPEATS_REGION"/>
    <property type="match status" value="1"/>
</dbReference>
<dbReference type="Proteomes" id="UP000308197">
    <property type="component" value="Unassembled WGS sequence"/>
</dbReference>
<dbReference type="InterPro" id="IPR015943">
    <property type="entry name" value="WD40/YVTN_repeat-like_dom_sf"/>
</dbReference>
<dbReference type="PANTHER" id="PTHR19848:SF8">
    <property type="entry name" value="F-BOX AND WD REPEAT DOMAIN CONTAINING 7"/>
    <property type="match status" value="1"/>
</dbReference>
<evidence type="ECO:0000313" key="4">
    <source>
        <dbReference type="EMBL" id="TFK82692.1"/>
    </source>
</evidence>